<organism evidence="3 4">
    <name type="scientific">Discostella pseudostelligera</name>
    <dbReference type="NCBI Taxonomy" id="259834"/>
    <lineage>
        <taxon>Eukaryota</taxon>
        <taxon>Sar</taxon>
        <taxon>Stramenopiles</taxon>
        <taxon>Ochrophyta</taxon>
        <taxon>Bacillariophyta</taxon>
        <taxon>Coscinodiscophyceae</taxon>
        <taxon>Thalassiosirophycidae</taxon>
        <taxon>Stephanodiscales</taxon>
        <taxon>Stephanodiscaceae</taxon>
        <taxon>Discostella</taxon>
    </lineage>
</organism>
<feature type="compositionally biased region" description="Basic and acidic residues" evidence="2">
    <location>
        <begin position="1"/>
        <end position="10"/>
    </location>
</feature>
<feature type="compositionally biased region" description="Acidic residues" evidence="2">
    <location>
        <begin position="944"/>
        <end position="956"/>
    </location>
</feature>
<feature type="compositionally biased region" description="Polar residues" evidence="2">
    <location>
        <begin position="961"/>
        <end position="979"/>
    </location>
</feature>
<dbReference type="Proteomes" id="UP001530293">
    <property type="component" value="Unassembled WGS sequence"/>
</dbReference>
<feature type="compositionally biased region" description="Basic and acidic residues" evidence="2">
    <location>
        <begin position="1503"/>
        <end position="1513"/>
    </location>
</feature>
<feature type="compositionally biased region" description="Polar residues" evidence="2">
    <location>
        <begin position="424"/>
        <end position="444"/>
    </location>
</feature>
<feature type="compositionally biased region" description="Low complexity" evidence="2">
    <location>
        <begin position="28"/>
        <end position="44"/>
    </location>
</feature>
<feature type="region of interest" description="Disordered" evidence="2">
    <location>
        <begin position="424"/>
        <end position="476"/>
    </location>
</feature>
<name>A0ABD3M7N7_9STRA</name>
<feature type="compositionally biased region" description="Polar residues" evidence="2">
    <location>
        <begin position="161"/>
        <end position="182"/>
    </location>
</feature>
<feature type="region of interest" description="Disordered" evidence="2">
    <location>
        <begin position="928"/>
        <end position="991"/>
    </location>
</feature>
<feature type="region of interest" description="Disordered" evidence="2">
    <location>
        <begin position="1864"/>
        <end position="1920"/>
    </location>
</feature>
<feature type="compositionally biased region" description="Polar residues" evidence="2">
    <location>
        <begin position="56"/>
        <end position="65"/>
    </location>
</feature>
<feature type="region of interest" description="Disordered" evidence="2">
    <location>
        <begin position="1"/>
        <end position="65"/>
    </location>
</feature>
<feature type="region of interest" description="Disordered" evidence="2">
    <location>
        <begin position="765"/>
        <end position="790"/>
    </location>
</feature>
<sequence>MEHPTSDKRAMQQTQRPVAVANPYLRNSRTAPAAATRGTAPTPSRKNDGNAYPYGQASSTATTTMPANGKAAALATVTPKPIRSSNLSNISSNPYQKVIGGSRNTTVTPTPKKHTTHSIATAATFVKSSSKTISANPIARQAPNSTHPQSEQLLRAAPPTKQMTPTASAQPKNTNGEPSTTMPVAHKKKHPTTLKSQLKSQIAQLHRQKRQFLEQKEAEKQRLLKEQEKERLRIEREKEMKRLAAIKEEERRKVEHEKLRKNIGYCLNDMVKTIERRMEIEQKYGGTHYAIGETMEFMVRSIESKEKLRLRAQREHQIRVKEVRICLGSMIYAVEQRVQLQATGATNTMGGLAVVHQQLQHPSMMMNYPSYPQQSIPYYGMHHPSIAHPTMMGHHPMIQGGYHPQAMQSLPYFSQHHPHAMPFPSSSMALPHASTQYSTTQSVPPNAGNPMPTHNHLPQPVKSAPPSLLHSSPDRDPYSPYAKSHHVLSTDIVLAKESAGDSFGVTLRWECKSVLVPTENQKVNDVLKIEGSEVASTTNTAVGGDLSSSNIISSSMIEKKPRRKRVNYGVMAVVDATKAKFVTGVTLQPGDIILAINGRSSGGLTFTDACRAIGTTSTACPTSGLIRCVLKVARMNAVTSSIVVEPLPQSSLPSASNMDMQSSIPVAPTIPMIPFHANEGKVISGEFTTVEWTSLIRGLSEIPYQQFSGMALISVTQKEVLASIIKSDRYGNSLQRRNKESLEAKLACETRRISSDMQKRAAEHWAKKWEAEQQQETMENDNKPQVEEPLTDAQRSALREAARPTKGCKCGSMSHEFVNDPDCPLYRDVRQYCEANSVTYQVENPGNARKKSTAKNSIKAKNSMEKAYIDRFVRLREANAADREEAEFVLEMEKIQASRMKKAVLAPPSLCTLVLSAVASLMDKLDDGEKKKVDDAKDLSPQSDSDDSEDSDDDEAVPLNSLGQTSLKRTSTNANSSPPSKRPKSTDDDKAVVPSPYFIAEILKHGNPRKPGSHSFENIQFVLDEDRMSRLRSNWDAKHTSTIPNDRDATEDLNDEYMIAHLSSDNMTGLRHEISVLISMQILSILADGRISLAKGWEDRVPHMMLIEMQQLWGTEVDTNNLYCIHDTIKLSLEKHWEHYEDEGWQRVEEDDDNNNDELAFDDVEYQLREQIFAENYYNWVNEKSGLITRSLKCPLVLYFEILSGGGGGDWEDEDDDDDNINNNQNDNVDENNEAAAAAAAGGEDNASNPINAIANDTNDEQRRQKRQLQQQLETLSPDNPILKKGTLIYIGLDKNSKLNLVFDQFCKFVNSKIPKGKSNKGKQSKQQHPIVNAVKPSDFEFVHATILDPEQTVEGSALMKNDRIGVYPDRSRQRAATAELIRQQRESDRKYFRDLRQLLLPHSSISSEGVSLSSTSPSSMCDVVLDCRGRVVDERGYSQNVLATTIRANSILPSKRCRWLGMKIELAREELRRRKEMTISSCEDNNDEDDDDEEEEEEENNVADRGKSREGGDTAVPSEGGVKQEQQSDDEDGDIIMAEEPTARNGVADSGHNNMAVGGGAARGVAKVEDDEDDDDRDGLGANNKTETNKSLRAGNSSRHPVDPNSVWVILPDHSPQAVKLLLEYCYTNRVPSLGEEAFVRAGTTASALDSTTSADATGPVPPFPKQEWPDGGMPTVSLHLALAGIALAEEAHMPRLSLMCEIAASQLVDNHNVVDVLSACQIQQQKTGNRLPILRRAAMLDCIMANGSVGIDHLYAHPTFKNNLMERRGLVVPSLLDGSVEIMPTNMNTKEIQRKKEKMVWERKKLFENYDTTDKNKRIMERLKWRKQSVINRRLEIAFGPDFGPESVGLFKRLSKKIWRDTYQKDPPPLPASVRATVGRGTKRKASSPGGGGTGGSAAPDRTRNVRSRHARTNDKLA</sequence>
<feature type="compositionally biased region" description="Basic and acidic residues" evidence="2">
    <location>
        <begin position="928"/>
        <end position="938"/>
    </location>
</feature>
<evidence type="ECO:0000313" key="3">
    <source>
        <dbReference type="EMBL" id="KAL3759587.1"/>
    </source>
</evidence>
<evidence type="ECO:0008006" key="5">
    <source>
        <dbReference type="Google" id="ProtNLM"/>
    </source>
</evidence>
<proteinExistence type="predicted"/>
<keyword evidence="1" id="KW-0175">Coiled coil</keyword>
<evidence type="ECO:0000313" key="4">
    <source>
        <dbReference type="Proteomes" id="UP001530293"/>
    </source>
</evidence>
<feature type="region of interest" description="Disordered" evidence="2">
    <location>
        <begin position="85"/>
        <end position="117"/>
    </location>
</feature>
<feature type="compositionally biased region" description="Acidic residues" evidence="2">
    <location>
        <begin position="1210"/>
        <end position="1220"/>
    </location>
</feature>
<gene>
    <name evidence="3" type="ORF">ACHAWU_009734</name>
</gene>
<dbReference type="Gene3D" id="3.30.710.10">
    <property type="entry name" value="Potassium Channel Kv1.1, Chain A"/>
    <property type="match status" value="1"/>
</dbReference>
<comment type="caution">
    <text evidence="3">The sequence shown here is derived from an EMBL/GenBank/DDBJ whole genome shotgun (WGS) entry which is preliminary data.</text>
</comment>
<feature type="region of interest" description="Disordered" evidence="2">
    <location>
        <begin position="1479"/>
        <end position="1604"/>
    </location>
</feature>
<accession>A0ABD3M7N7</accession>
<keyword evidence="4" id="KW-1185">Reference proteome</keyword>
<evidence type="ECO:0000256" key="2">
    <source>
        <dbReference type="SAM" id="MobiDB-lite"/>
    </source>
</evidence>
<feature type="region of interest" description="Disordered" evidence="2">
    <location>
        <begin position="1209"/>
        <end position="1277"/>
    </location>
</feature>
<reference evidence="3 4" key="1">
    <citation type="submission" date="2024-10" db="EMBL/GenBank/DDBJ databases">
        <title>Updated reference genomes for cyclostephanoid diatoms.</title>
        <authorList>
            <person name="Roberts W.R."/>
            <person name="Alverson A.J."/>
        </authorList>
    </citation>
    <scope>NUCLEOTIDE SEQUENCE [LARGE SCALE GENOMIC DNA]</scope>
    <source>
        <strain evidence="3 4">AJA232-27</strain>
    </source>
</reference>
<feature type="compositionally biased region" description="Polar residues" evidence="2">
    <location>
        <begin position="1584"/>
        <end position="1600"/>
    </location>
</feature>
<feature type="coiled-coil region" evidence="1">
    <location>
        <begin position="195"/>
        <end position="257"/>
    </location>
</feature>
<feature type="region of interest" description="Disordered" evidence="2">
    <location>
        <begin position="157"/>
        <end position="195"/>
    </location>
</feature>
<dbReference type="EMBL" id="JALLBG020000199">
    <property type="protein sequence ID" value="KAL3759587.1"/>
    <property type="molecule type" value="Genomic_DNA"/>
</dbReference>
<feature type="compositionally biased region" description="Acidic residues" evidence="2">
    <location>
        <begin position="1485"/>
        <end position="1502"/>
    </location>
</feature>
<dbReference type="InterPro" id="IPR011333">
    <property type="entry name" value="SKP1/BTB/POZ_sf"/>
</dbReference>
<protein>
    <recommendedName>
        <fullName evidence="5">PDZ domain-containing protein</fullName>
    </recommendedName>
</protein>
<evidence type="ECO:0000256" key="1">
    <source>
        <dbReference type="SAM" id="Coils"/>
    </source>
</evidence>
<feature type="compositionally biased region" description="Low complexity" evidence="2">
    <location>
        <begin position="1234"/>
        <end position="1249"/>
    </location>
</feature>